<dbReference type="InterPro" id="IPR036010">
    <property type="entry name" value="2Fe-2S_ferredoxin-like_sf"/>
</dbReference>
<dbReference type="PROSITE" id="PS51085">
    <property type="entry name" value="2FE2S_FER_2"/>
    <property type="match status" value="1"/>
</dbReference>
<keyword evidence="5" id="KW-0408">Iron</keyword>
<keyword evidence="10" id="KW-1185">Reference proteome</keyword>
<dbReference type="SUPFAM" id="SSF54292">
    <property type="entry name" value="2Fe-2S ferredoxin-like"/>
    <property type="match status" value="1"/>
</dbReference>
<keyword evidence="2" id="KW-0001">2Fe-2S</keyword>
<evidence type="ECO:0000256" key="2">
    <source>
        <dbReference type="ARBA" id="ARBA00022714"/>
    </source>
</evidence>
<dbReference type="InterPro" id="IPR006058">
    <property type="entry name" value="2Fe2S_fd_BS"/>
</dbReference>
<name>A4SZ42_POLAQ</name>
<organism evidence="9 10">
    <name type="scientific">Polynucleobacter asymbioticus (strain DSM 18221 / CIP 109841 / QLW-P1DMWA-1)</name>
    <name type="common">Polynucleobacter necessarius subsp. asymbioticus</name>
    <dbReference type="NCBI Taxonomy" id="312153"/>
    <lineage>
        <taxon>Bacteria</taxon>
        <taxon>Pseudomonadati</taxon>
        <taxon>Pseudomonadota</taxon>
        <taxon>Betaproteobacteria</taxon>
        <taxon>Burkholderiales</taxon>
        <taxon>Burkholderiaceae</taxon>
        <taxon>Polynucleobacter</taxon>
    </lineage>
</organism>
<dbReference type="GO" id="GO:0046872">
    <property type="term" value="F:metal ion binding"/>
    <property type="evidence" value="ECO:0007669"/>
    <property type="project" value="UniProtKB-KW"/>
</dbReference>
<evidence type="ECO:0000259" key="8">
    <source>
        <dbReference type="PROSITE" id="PS51384"/>
    </source>
</evidence>
<evidence type="ECO:0000256" key="4">
    <source>
        <dbReference type="ARBA" id="ARBA00023002"/>
    </source>
</evidence>
<dbReference type="InterPro" id="IPR012675">
    <property type="entry name" value="Beta-grasp_dom_sf"/>
</dbReference>
<dbReference type="PANTHER" id="PTHR47354:SF1">
    <property type="entry name" value="CARNITINE MONOOXYGENASE REDUCTASE SUBUNIT"/>
    <property type="match status" value="1"/>
</dbReference>
<dbReference type="AlphaFoldDB" id="A4SZ42"/>
<dbReference type="Gene3D" id="2.40.30.10">
    <property type="entry name" value="Translation factors"/>
    <property type="match status" value="1"/>
</dbReference>
<evidence type="ECO:0000313" key="10">
    <source>
        <dbReference type="Proteomes" id="UP000000231"/>
    </source>
</evidence>
<keyword evidence="6" id="KW-0411">Iron-sulfur</keyword>
<dbReference type="KEGG" id="pnu:Pnuc_1542"/>
<dbReference type="Pfam" id="PF00111">
    <property type="entry name" value="Fer2"/>
    <property type="match status" value="1"/>
</dbReference>
<dbReference type="InterPro" id="IPR017927">
    <property type="entry name" value="FAD-bd_FR_type"/>
</dbReference>
<feature type="domain" description="FAD-binding FR-type" evidence="8">
    <location>
        <begin position="10"/>
        <end position="112"/>
    </location>
</feature>
<protein>
    <submittedName>
        <fullName evidence="9">Ferredoxin</fullName>
    </submittedName>
</protein>
<dbReference type="InterPro" id="IPR039261">
    <property type="entry name" value="FNR_nucleotide-bd"/>
</dbReference>
<keyword evidence="4" id="KW-0560">Oxidoreductase</keyword>
<dbReference type="CDD" id="cd06185">
    <property type="entry name" value="PDR_like"/>
    <property type="match status" value="1"/>
</dbReference>
<dbReference type="InterPro" id="IPR001433">
    <property type="entry name" value="OxRdtase_FAD/NAD-bd"/>
</dbReference>
<dbReference type="GO" id="GO:0016491">
    <property type="term" value="F:oxidoreductase activity"/>
    <property type="evidence" value="ECO:0007669"/>
    <property type="project" value="UniProtKB-KW"/>
</dbReference>
<evidence type="ECO:0000256" key="6">
    <source>
        <dbReference type="ARBA" id="ARBA00023014"/>
    </source>
</evidence>
<dbReference type="Proteomes" id="UP000000231">
    <property type="component" value="Chromosome"/>
</dbReference>
<dbReference type="PRINTS" id="PR00409">
    <property type="entry name" value="PHDIOXRDTASE"/>
</dbReference>
<dbReference type="EMBL" id="CP000655">
    <property type="protein sequence ID" value="ABP34756.1"/>
    <property type="molecule type" value="Genomic_DNA"/>
</dbReference>
<dbReference type="Gene3D" id="3.40.50.80">
    <property type="entry name" value="Nucleotide-binding domain of ferredoxin-NADP reductase (FNR) module"/>
    <property type="match status" value="1"/>
</dbReference>
<evidence type="ECO:0000256" key="1">
    <source>
        <dbReference type="ARBA" id="ARBA00022630"/>
    </source>
</evidence>
<sequence>MERDKKVTDNKLLHLKIKQIRQEASGIHSYELVSEDGKALPSFDAGSHIDLHLPSGSIRQYSLSNDPAETHRYVVGILRDEQGRGGSKEVHQALRVGDFLAVSRPRNHFHLDESAKKVILLAGGIGITPLKSMGHRLKSLGIPFELHYCARAQENIAFPQDLQNLSDSGEIQFHLDDGIPGNGLNISEMIEDLESGAHLYYCGPAGFMKACAQAATKRSDIHVNCEHFKAPEKEAGQTEVKSDVSELAIQIQSTGQKITLSRSESLIDVLAKLGVEVSTSCQSGLCGTCKTRYISGDVEHGDCILSDAEHTEYLTPCISHIKSGTLVLDL</sequence>
<dbReference type="PROSITE" id="PS00197">
    <property type="entry name" value="2FE2S_FER_1"/>
    <property type="match status" value="1"/>
</dbReference>
<evidence type="ECO:0000259" key="7">
    <source>
        <dbReference type="PROSITE" id="PS51085"/>
    </source>
</evidence>
<dbReference type="SUPFAM" id="SSF52343">
    <property type="entry name" value="Ferredoxin reductase-like, C-terminal NADP-linked domain"/>
    <property type="match status" value="1"/>
</dbReference>
<evidence type="ECO:0000313" key="9">
    <source>
        <dbReference type="EMBL" id="ABP34756.1"/>
    </source>
</evidence>
<dbReference type="InterPro" id="IPR001041">
    <property type="entry name" value="2Fe-2S_ferredoxin-type"/>
</dbReference>
<dbReference type="PANTHER" id="PTHR47354">
    <property type="entry name" value="NADH OXIDOREDUCTASE HCR"/>
    <property type="match status" value="1"/>
</dbReference>
<dbReference type="Gene3D" id="3.10.20.30">
    <property type="match status" value="1"/>
</dbReference>
<dbReference type="SUPFAM" id="SSF63380">
    <property type="entry name" value="Riboflavin synthase domain-like"/>
    <property type="match status" value="1"/>
</dbReference>
<keyword evidence="1" id="KW-0285">Flavoprotein</keyword>
<accession>A4SZ42</accession>
<dbReference type="InterPro" id="IPR050415">
    <property type="entry name" value="MRET"/>
</dbReference>
<dbReference type="InterPro" id="IPR017938">
    <property type="entry name" value="Riboflavin_synthase-like_b-brl"/>
</dbReference>
<dbReference type="HOGENOM" id="CLU_003827_17_0_4"/>
<dbReference type="eggNOG" id="COG1018">
    <property type="taxonomic scope" value="Bacteria"/>
</dbReference>
<evidence type="ECO:0000256" key="3">
    <source>
        <dbReference type="ARBA" id="ARBA00022723"/>
    </source>
</evidence>
<gene>
    <name evidence="9" type="ordered locus">Pnuc_1542</name>
</gene>
<dbReference type="CDD" id="cd00207">
    <property type="entry name" value="fer2"/>
    <property type="match status" value="1"/>
</dbReference>
<dbReference type="GO" id="GO:0051537">
    <property type="term" value="F:2 iron, 2 sulfur cluster binding"/>
    <property type="evidence" value="ECO:0007669"/>
    <property type="project" value="UniProtKB-KW"/>
</dbReference>
<keyword evidence="3" id="KW-0479">Metal-binding</keyword>
<dbReference type="PROSITE" id="PS51384">
    <property type="entry name" value="FAD_FR"/>
    <property type="match status" value="1"/>
</dbReference>
<dbReference type="Pfam" id="PF00175">
    <property type="entry name" value="NAD_binding_1"/>
    <property type="match status" value="1"/>
</dbReference>
<reference evidence="9 10" key="1">
    <citation type="journal article" date="2012" name="Stand. Genomic Sci.">
        <title>Complete genome sequence of Polynucleobacter necessarius subsp. asymbioticus type strain (QLW-P1DMWA-1(T)).</title>
        <authorList>
            <person name="Meincke L."/>
            <person name="Copeland A."/>
            <person name="Lapidus A."/>
            <person name="Lucas S."/>
            <person name="Berry K.W."/>
            <person name="Del Rio T.G."/>
            <person name="Hammon N."/>
            <person name="Dalin E."/>
            <person name="Tice H."/>
            <person name="Pitluck S."/>
            <person name="Richardson P."/>
            <person name="Bruce D."/>
            <person name="Goodwin L."/>
            <person name="Han C."/>
            <person name="Tapia R."/>
            <person name="Detter J.C."/>
            <person name="Schmutz J."/>
            <person name="Brettin T."/>
            <person name="Larimer F."/>
            <person name="Land M."/>
            <person name="Hauser L."/>
            <person name="Kyrpides N.C."/>
            <person name="Ivanova N."/>
            <person name="Goker M."/>
            <person name="Woyke T."/>
            <person name="Wu Q.L."/>
            <person name="Pockl M."/>
            <person name="Hahn M.W."/>
            <person name="Klenk H.P."/>
        </authorList>
    </citation>
    <scope>NUCLEOTIDE SEQUENCE [LARGE SCALE GENOMIC DNA]</scope>
    <source>
        <strain evidence="10">DSM 18221 / CIP 109841 / QLW-P1DMWA-1</strain>
    </source>
</reference>
<feature type="domain" description="2Fe-2S ferredoxin-type" evidence="7">
    <location>
        <begin position="245"/>
        <end position="330"/>
    </location>
</feature>
<evidence type="ECO:0000256" key="5">
    <source>
        <dbReference type="ARBA" id="ARBA00023004"/>
    </source>
</evidence>
<proteinExistence type="predicted"/>